<keyword evidence="1" id="KW-1133">Transmembrane helix</keyword>
<keyword evidence="1" id="KW-0812">Transmembrane</keyword>
<dbReference type="Proteomes" id="UP000708208">
    <property type="component" value="Unassembled WGS sequence"/>
</dbReference>
<reference evidence="2" key="1">
    <citation type="submission" date="2021-06" db="EMBL/GenBank/DDBJ databases">
        <authorList>
            <person name="Hodson N. C."/>
            <person name="Mongue J. A."/>
            <person name="Jaron S. K."/>
        </authorList>
    </citation>
    <scope>NUCLEOTIDE SEQUENCE</scope>
</reference>
<keyword evidence="3" id="KW-1185">Reference proteome</keyword>
<evidence type="ECO:0000313" key="3">
    <source>
        <dbReference type="Proteomes" id="UP000708208"/>
    </source>
</evidence>
<dbReference type="AlphaFoldDB" id="A0A8J2KF31"/>
<evidence type="ECO:0000313" key="2">
    <source>
        <dbReference type="EMBL" id="CAG7815272.1"/>
    </source>
</evidence>
<gene>
    <name evidence="2" type="ORF">AFUS01_LOCUS25966</name>
</gene>
<evidence type="ECO:0000256" key="1">
    <source>
        <dbReference type="SAM" id="Phobius"/>
    </source>
</evidence>
<sequence length="207" mass="23141">NWMLTSKGVDSGKKLLFSAYLIISCCIPFLQDAKILLIYIVFVKLLKQVKLATKAVMAHTFEKKVEVDLVKELRKILIMIRDQCEDCCNWQKNRELVIVGNSIVAITLVLYIAASSGTEGEENLRIKLIGFGFGTVLVSRLYLKVLLAEKITQEERGVAKELMLGATETSDIFLAYEAKVSHDLLVLSPTKMSLGNYVVLDKGLLLK</sequence>
<protein>
    <submittedName>
        <fullName evidence="2">Uncharacterized protein</fullName>
    </submittedName>
</protein>
<dbReference type="OrthoDB" id="8297840at2759"/>
<feature type="transmembrane region" description="Helical" evidence="1">
    <location>
        <begin position="96"/>
        <end position="114"/>
    </location>
</feature>
<feature type="transmembrane region" description="Helical" evidence="1">
    <location>
        <begin position="20"/>
        <end position="42"/>
    </location>
</feature>
<dbReference type="EMBL" id="CAJVCH010340853">
    <property type="protein sequence ID" value="CAG7815272.1"/>
    <property type="molecule type" value="Genomic_DNA"/>
</dbReference>
<accession>A0A8J2KF31</accession>
<comment type="caution">
    <text evidence="2">The sequence shown here is derived from an EMBL/GenBank/DDBJ whole genome shotgun (WGS) entry which is preliminary data.</text>
</comment>
<proteinExistence type="predicted"/>
<keyword evidence="1" id="KW-0472">Membrane</keyword>
<organism evidence="2 3">
    <name type="scientific">Allacma fusca</name>
    <dbReference type="NCBI Taxonomy" id="39272"/>
    <lineage>
        <taxon>Eukaryota</taxon>
        <taxon>Metazoa</taxon>
        <taxon>Ecdysozoa</taxon>
        <taxon>Arthropoda</taxon>
        <taxon>Hexapoda</taxon>
        <taxon>Collembola</taxon>
        <taxon>Symphypleona</taxon>
        <taxon>Sminthuridae</taxon>
        <taxon>Allacma</taxon>
    </lineage>
</organism>
<name>A0A8J2KF31_9HEXA</name>
<feature type="non-terminal residue" evidence="2">
    <location>
        <position position="1"/>
    </location>
</feature>
<feature type="transmembrane region" description="Helical" evidence="1">
    <location>
        <begin position="126"/>
        <end position="143"/>
    </location>
</feature>
<feature type="non-terminal residue" evidence="2">
    <location>
        <position position="207"/>
    </location>
</feature>